<name>I0IP76_LEPFC</name>
<dbReference type="HOGENOM" id="CLU_163140_3_1_0"/>
<evidence type="ECO:0000313" key="2">
    <source>
        <dbReference type="Proteomes" id="UP000007382"/>
    </source>
</evidence>
<reference evidence="1 2" key="1">
    <citation type="journal article" date="2012" name="J. Bacteriol.">
        <title>Complete Genome Sequence of Leptospirillum ferrooxidans Strain C2-3, Isolated from a Fresh Volcanic Ash Deposit on the Island of Miyake, Japan.</title>
        <authorList>
            <person name="Fujimura R."/>
            <person name="Sato Y."/>
            <person name="Nishizawa T."/>
            <person name="Oshima K."/>
            <person name="Kim S.-W."/>
            <person name="Hattori M."/>
            <person name="Kamijo T."/>
            <person name="Ohta H."/>
        </authorList>
    </citation>
    <scope>NUCLEOTIDE SEQUENCE [LARGE SCALE GENOMIC DNA]</scope>
    <source>
        <strain evidence="1 2">C2-3</strain>
    </source>
</reference>
<dbReference type="eggNOG" id="COG4118">
    <property type="taxonomic scope" value="Bacteria"/>
</dbReference>
<dbReference type="RefSeq" id="WP_014449563.1">
    <property type="nucleotide sequence ID" value="NC_017094.1"/>
</dbReference>
<accession>I0IP76</accession>
<dbReference type="EMBL" id="AP012342">
    <property type="protein sequence ID" value="BAM07075.1"/>
    <property type="molecule type" value="Genomic_DNA"/>
</dbReference>
<dbReference type="STRING" id="1162668.LFE_1392"/>
<organism evidence="1 2">
    <name type="scientific">Leptospirillum ferrooxidans (strain C2-3)</name>
    <dbReference type="NCBI Taxonomy" id="1162668"/>
    <lineage>
        <taxon>Bacteria</taxon>
        <taxon>Pseudomonadati</taxon>
        <taxon>Nitrospirota</taxon>
        <taxon>Nitrospiria</taxon>
        <taxon>Nitrospirales</taxon>
        <taxon>Nitrospiraceae</taxon>
        <taxon>Leptospirillum</taxon>
    </lineage>
</organism>
<dbReference type="KEGG" id="lfc:LFE_1392"/>
<dbReference type="AlphaFoldDB" id="I0IP76"/>
<keyword evidence="2" id="KW-1185">Reference proteome</keyword>
<dbReference type="Proteomes" id="UP000007382">
    <property type="component" value="Chromosome"/>
</dbReference>
<protein>
    <submittedName>
        <fullName evidence="1">Putative antitoxin of a toxin/antitoxin system, phd-like protein</fullName>
    </submittedName>
</protein>
<dbReference type="PATRIC" id="fig|1162668.3.peg.1655"/>
<gene>
    <name evidence="1" type="ordered locus">LFE_1392</name>
</gene>
<sequence>MKDVNIHEDKTCLSLLCIAQAVNTEHSITAQSGKPSVKVVRLDAPESGQMSHLGFMSGQVSVPDDFDRMGESEMEHLFGVAE</sequence>
<reference evidence="2" key="2">
    <citation type="submission" date="2012-03" db="EMBL/GenBank/DDBJ databases">
        <title>The complete genome sequence of the pioneer microbe on fresh volcanic deposit, Leptospirillum ferrooxidans strain C2-3.</title>
        <authorList>
            <person name="Fujimura R."/>
            <person name="Sato Y."/>
            <person name="Nishizawa T."/>
            <person name="Nanba K."/>
            <person name="Oshima K."/>
            <person name="Hattori M."/>
            <person name="Kamijo T."/>
            <person name="Ohta H."/>
        </authorList>
    </citation>
    <scope>NUCLEOTIDE SEQUENCE [LARGE SCALE GENOMIC DNA]</scope>
    <source>
        <strain evidence="2">C2-3</strain>
    </source>
</reference>
<dbReference type="OrthoDB" id="9800503at2"/>
<evidence type="ECO:0000313" key="1">
    <source>
        <dbReference type="EMBL" id="BAM07075.1"/>
    </source>
</evidence>
<proteinExistence type="predicted"/>